<name>A0A495D1Y2_9PROT</name>
<keyword evidence="1" id="KW-0998">Cell outer membrane</keyword>
<sequence length="730" mass="80789" precursor="true">MASQFRRLAAVLLSTSALALTAPALAQEAPADESPIYLEADHVEDIAGGNGYIARGNVRVRQAPRTLLADEIEYHPDENRVIARGNVIILGQGAFPQYADEVELDSQLAAGVAIGFASMLENNGRVAAAAAIRRENGSMQFDDAYYTACELCEDGDHAPTWRLRAREVVQDAEDQMIYYRDARLEIAGLPVLYAPVFAHADPSSERRSGFLFPKVGVSSRLGFVYQQPYYWTISPSQDVVIAPRLMTNVNPLIYGEYRKRFWSGFVELEGSYTNEFEIDSDGERFGESDDRWHIFGGGEWAINPDWRWGFGVQRASDNLHLRRYDFSEADKDRGAPIAAQNRQLVSQLYVDGRTRNSYGSLIAAEFQTLRTNADDDVVPTLAPVAAYEYVFTAPRGLGRVSTSVDAAVLRRDSGVDYDRASATVDWRARWVGGPGVVVEPFALARADHYSFDNLPVTNPATDPVSDSVSRTLGLAGTEISWPFYRAGESADWIVEPVVSYVYASDDPDADRIVNEDSLSIDLDESLLFQPVRAPGFDVWEAGQRVSYGLRTTAMWGEDGVARLFVGQSERLDGDAVFNASSGLLADQSDYVVAGSIELGDFDAEVYTRIAPETHDTNRLDVSINYNGTRLSGGVRYLDISDANVTRGAQRELSGSFEVAMTRHLSMIGLVQRDLDREITRRQELGIRYGDDCSQFDIVYQREDLGIQDLGPSESIQFRITLFTLGSVSPD</sequence>
<dbReference type="GO" id="GO:1990351">
    <property type="term" value="C:transporter complex"/>
    <property type="evidence" value="ECO:0007669"/>
    <property type="project" value="TreeGrafter"/>
</dbReference>
<dbReference type="AlphaFoldDB" id="A0A495D1Y2"/>
<gene>
    <name evidence="1" type="primary">lptD</name>
    <name evidence="3" type="ORF">C7435_2640</name>
</gene>
<feature type="signal peptide" evidence="1">
    <location>
        <begin position="1"/>
        <end position="26"/>
    </location>
</feature>
<proteinExistence type="inferred from homology"/>
<dbReference type="GO" id="GO:0043165">
    <property type="term" value="P:Gram-negative-bacterium-type cell outer membrane assembly"/>
    <property type="evidence" value="ECO:0007669"/>
    <property type="project" value="UniProtKB-UniRule"/>
</dbReference>
<keyword evidence="1" id="KW-0732">Signal</keyword>
<dbReference type="PANTHER" id="PTHR30189">
    <property type="entry name" value="LPS-ASSEMBLY PROTEIN"/>
    <property type="match status" value="1"/>
</dbReference>
<comment type="subunit">
    <text evidence="1">Component of the lipopolysaccharide transport and assembly complex.</text>
</comment>
<comment type="function">
    <text evidence="1">Involved in the assembly of lipopolysaccharide (LPS) at the surface of the outer membrane.</text>
</comment>
<evidence type="ECO:0000259" key="2">
    <source>
        <dbReference type="Pfam" id="PF04453"/>
    </source>
</evidence>
<evidence type="ECO:0000313" key="4">
    <source>
        <dbReference type="Proteomes" id="UP000273675"/>
    </source>
</evidence>
<dbReference type="GO" id="GO:0009279">
    <property type="term" value="C:cell outer membrane"/>
    <property type="evidence" value="ECO:0007669"/>
    <property type="project" value="UniProtKB-SubCell"/>
</dbReference>
<comment type="subcellular location">
    <subcellularLocation>
        <location evidence="1">Cell outer membrane</location>
    </subcellularLocation>
</comment>
<evidence type="ECO:0000256" key="1">
    <source>
        <dbReference type="HAMAP-Rule" id="MF_01411"/>
    </source>
</evidence>
<comment type="caution">
    <text evidence="3">The sequence shown here is derived from an EMBL/GenBank/DDBJ whole genome shotgun (WGS) entry which is preliminary data.</text>
</comment>
<protein>
    <recommendedName>
        <fullName evidence="1">LPS-assembly protein LptD</fullName>
    </recommendedName>
</protein>
<reference evidence="3 4" key="1">
    <citation type="submission" date="2018-10" db="EMBL/GenBank/DDBJ databases">
        <title>Genomic Encyclopedia of Type Strains, Phase IV (KMG-IV): sequencing the most valuable type-strain genomes for metagenomic binning, comparative biology and taxonomic classification.</title>
        <authorList>
            <person name="Goeker M."/>
        </authorList>
    </citation>
    <scope>NUCLEOTIDE SEQUENCE [LARGE SCALE GENOMIC DNA]</scope>
    <source>
        <strain evidence="3 4">DSM 4734</strain>
    </source>
</reference>
<dbReference type="InterPro" id="IPR050218">
    <property type="entry name" value="LptD"/>
</dbReference>
<feature type="chain" id="PRO_5019874840" description="LPS-assembly protein LptD" evidence="1">
    <location>
        <begin position="27"/>
        <end position="730"/>
    </location>
</feature>
<evidence type="ECO:0000313" key="3">
    <source>
        <dbReference type="EMBL" id="RKQ95537.1"/>
    </source>
</evidence>
<keyword evidence="1" id="KW-0472">Membrane</keyword>
<dbReference type="RefSeq" id="WP_170150476.1">
    <property type="nucleotide sequence ID" value="NZ_RBIM01000006.1"/>
</dbReference>
<dbReference type="HAMAP" id="MF_01411">
    <property type="entry name" value="LPS_assembly_LptD"/>
    <property type="match status" value="1"/>
</dbReference>
<dbReference type="InterPro" id="IPR020889">
    <property type="entry name" value="LipoPS_assembly_LptD"/>
</dbReference>
<dbReference type="GO" id="GO:0015920">
    <property type="term" value="P:lipopolysaccharide transport"/>
    <property type="evidence" value="ECO:0007669"/>
    <property type="project" value="InterPro"/>
</dbReference>
<dbReference type="EMBL" id="RBIM01000006">
    <property type="protein sequence ID" value="RKQ95537.1"/>
    <property type="molecule type" value="Genomic_DNA"/>
</dbReference>
<accession>A0A495D1Y2</accession>
<comment type="caution">
    <text evidence="1">Lacks conserved residue(s) required for the propagation of feature annotation.</text>
</comment>
<organism evidence="3 4">
    <name type="scientific">Maricaulis maris</name>
    <dbReference type="NCBI Taxonomy" id="74318"/>
    <lineage>
        <taxon>Bacteria</taxon>
        <taxon>Pseudomonadati</taxon>
        <taxon>Pseudomonadota</taxon>
        <taxon>Alphaproteobacteria</taxon>
        <taxon>Maricaulales</taxon>
        <taxon>Maricaulaceae</taxon>
        <taxon>Maricaulis</taxon>
    </lineage>
</organism>
<feature type="domain" description="LptD C-terminal" evidence="2">
    <location>
        <begin position="290"/>
        <end position="660"/>
    </location>
</feature>
<dbReference type="Pfam" id="PF04453">
    <property type="entry name" value="LptD"/>
    <property type="match status" value="1"/>
</dbReference>
<dbReference type="Gene3D" id="2.60.450.10">
    <property type="entry name" value="Lipopolysaccharide (LPS) transport protein A like domain"/>
    <property type="match status" value="1"/>
</dbReference>
<dbReference type="Proteomes" id="UP000273675">
    <property type="component" value="Unassembled WGS sequence"/>
</dbReference>
<dbReference type="InterPro" id="IPR007543">
    <property type="entry name" value="LptD_C"/>
</dbReference>
<comment type="similarity">
    <text evidence="1">Belongs to the LptD family.</text>
</comment>
<dbReference type="PANTHER" id="PTHR30189:SF1">
    <property type="entry name" value="LPS-ASSEMBLY PROTEIN LPTD"/>
    <property type="match status" value="1"/>
</dbReference>